<dbReference type="CDD" id="cd03025">
    <property type="entry name" value="DsbA_FrnE_like"/>
    <property type="match status" value="1"/>
</dbReference>
<dbReference type="InterPro" id="IPR036249">
    <property type="entry name" value="Thioredoxin-like_sf"/>
</dbReference>
<accession>A0A1V4T7T8</accession>
<keyword evidence="3" id="KW-1185">Reference proteome</keyword>
<feature type="domain" description="DSBA-like thioredoxin" evidence="1">
    <location>
        <begin position="77"/>
        <end position="183"/>
    </location>
</feature>
<name>A0A1V4T7T8_9GAMM</name>
<organism evidence="2 3">
    <name type="scientific">Oceanospirillum multiglobuliferum</name>
    <dbReference type="NCBI Taxonomy" id="64969"/>
    <lineage>
        <taxon>Bacteria</taxon>
        <taxon>Pseudomonadati</taxon>
        <taxon>Pseudomonadota</taxon>
        <taxon>Gammaproteobacteria</taxon>
        <taxon>Oceanospirillales</taxon>
        <taxon>Oceanospirillaceae</taxon>
        <taxon>Oceanospirillum</taxon>
    </lineage>
</organism>
<evidence type="ECO:0000313" key="2">
    <source>
        <dbReference type="EMBL" id="OPX56249.1"/>
    </source>
</evidence>
<dbReference type="GO" id="GO:0016491">
    <property type="term" value="F:oxidoreductase activity"/>
    <property type="evidence" value="ECO:0007669"/>
    <property type="project" value="InterPro"/>
</dbReference>
<dbReference type="EMBL" id="MTSM01000004">
    <property type="protein sequence ID" value="OPX56249.1"/>
    <property type="molecule type" value="Genomic_DNA"/>
</dbReference>
<dbReference type="Pfam" id="PF01323">
    <property type="entry name" value="DSBA"/>
    <property type="match status" value="1"/>
</dbReference>
<protein>
    <recommendedName>
        <fullName evidence="1">DSBA-like thioredoxin domain-containing protein</fullName>
    </recommendedName>
</protein>
<dbReference type="Gene3D" id="1.10.472.60">
    <property type="entry name" value="putative protein disulfide isomerase domain"/>
    <property type="match status" value="1"/>
</dbReference>
<dbReference type="STRING" id="64969.SAMN02745127_00654"/>
<proteinExistence type="predicted"/>
<dbReference type="Gene3D" id="3.40.30.10">
    <property type="entry name" value="Glutaredoxin"/>
    <property type="match status" value="1"/>
</dbReference>
<dbReference type="PANTHER" id="PTHR13887">
    <property type="entry name" value="GLUTATHIONE S-TRANSFERASE KAPPA"/>
    <property type="match status" value="1"/>
</dbReference>
<reference evidence="2 3" key="1">
    <citation type="submission" date="2017-01" db="EMBL/GenBank/DDBJ databases">
        <title>Genome Sequencing of a Marine Spirillum, Oceanospirillum multiglobuliferum ATCC 33336, from Japan.</title>
        <authorList>
            <person name="Carney J.G."/>
            <person name="Trachtenberg A.M."/>
            <person name="Rheaume B.A."/>
            <person name="Linnane J.D."/>
            <person name="Pitts N.L."/>
            <person name="Mykles D.L."/>
            <person name="Maclea K.S."/>
        </authorList>
    </citation>
    <scope>NUCLEOTIDE SEQUENCE [LARGE SCALE GENOMIC DNA]</scope>
    <source>
        <strain evidence="2 3">ATCC 33336</strain>
    </source>
</reference>
<dbReference type="InterPro" id="IPR001853">
    <property type="entry name" value="DSBA-like_thioredoxin_dom"/>
</dbReference>
<evidence type="ECO:0000259" key="1">
    <source>
        <dbReference type="Pfam" id="PF01323"/>
    </source>
</evidence>
<dbReference type="Proteomes" id="UP000191418">
    <property type="component" value="Unassembled WGS sequence"/>
</dbReference>
<dbReference type="PANTHER" id="PTHR13887:SF54">
    <property type="entry name" value="DSBA FAMILY PROTEIN"/>
    <property type="match status" value="1"/>
</dbReference>
<dbReference type="AlphaFoldDB" id="A0A1V4T7T8"/>
<evidence type="ECO:0000313" key="3">
    <source>
        <dbReference type="Proteomes" id="UP000191418"/>
    </source>
</evidence>
<comment type="caution">
    <text evidence="2">The sequence shown here is derived from an EMBL/GenBank/DDBJ whole genome shotgun (WGS) entry which is preliminary data.</text>
</comment>
<gene>
    <name evidence="2" type="ORF">BTE48_04545</name>
</gene>
<sequence>MAPDLEAFYATLPSDIYCETINGGLFPAKNARVADKSFRNYLKGAAQQVTEYTGQIFGDSFWSLLETPNFRYDTEPSARASVAIKHLLNEASMRSFIHDLQRAVFIEGKNPNDTEVLADIAVQQGADREGFVTLFNDSKNTIETHKEYMQAKQIGVTGFPAVIYIANNKGYSLATGYSRKDMLINNLLWARKEAGQTPIDINKDLFRKNSATLSCDSNGCSV</sequence>
<dbReference type="SUPFAM" id="SSF52833">
    <property type="entry name" value="Thioredoxin-like"/>
    <property type="match status" value="1"/>
</dbReference>